<comment type="caution">
    <text evidence="3">The sequence shown here is derived from an EMBL/GenBank/DDBJ whole genome shotgun (WGS) entry which is preliminary data.</text>
</comment>
<organism evidence="3">
    <name type="scientific">marine sediment metagenome</name>
    <dbReference type="NCBI Taxonomy" id="412755"/>
    <lineage>
        <taxon>unclassified sequences</taxon>
        <taxon>metagenomes</taxon>
        <taxon>ecological metagenomes</taxon>
    </lineage>
</organism>
<evidence type="ECO:0008006" key="4">
    <source>
        <dbReference type="Google" id="ProtNLM"/>
    </source>
</evidence>
<gene>
    <name evidence="3" type="ORF">S01H4_48900</name>
</gene>
<proteinExistence type="predicted"/>
<dbReference type="Gene3D" id="2.40.30.10">
    <property type="entry name" value="Translation factors"/>
    <property type="match status" value="1"/>
</dbReference>
<dbReference type="PANTHER" id="PTHR43381">
    <property type="entry name" value="TRANSLATION INITIATION FACTOR IF-2-RELATED"/>
    <property type="match status" value="1"/>
</dbReference>
<dbReference type="FunFam" id="2.40.30.10:FF:000008">
    <property type="entry name" value="Translation initiation factor IF-2"/>
    <property type="match status" value="1"/>
</dbReference>
<feature type="non-terminal residue" evidence="3">
    <location>
        <position position="1"/>
    </location>
</feature>
<keyword evidence="1" id="KW-0547">Nucleotide-binding</keyword>
<name>X1BGM7_9ZZZZ</name>
<keyword evidence="2" id="KW-0342">GTP-binding</keyword>
<sequence length="118" mass="13664">DVIYNLVDEIERALKRMLAPEYKEVQVGEAEVKELFRIPSGIVAGCYVSEGRVIRGGKVHVLREDNEIFTGEIASLHRFENDVREVQSDRECGIRIKDFDDVQVKDRLFIFTLEEVKH</sequence>
<dbReference type="GO" id="GO:0005525">
    <property type="term" value="F:GTP binding"/>
    <property type="evidence" value="ECO:0007669"/>
    <property type="project" value="UniProtKB-KW"/>
</dbReference>
<dbReference type="GO" id="GO:0005829">
    <property type="term" value="C:cytosol"/>
    <property type="evidence" value="ECO:0007669"/>
    <property type="project" value="TreeGrafter"/>
</dbReference>
<dbReference type="SUPFAM" id="SSF50447">
    <property type="entry name" value="Translation proteins"/>
    <property type="match status" value="1"/>
</dbReference>
<dbReference type="InterPro" id="IPR009000">
    <property type="entry name" value="Transl_B-barrel_sf"/>
</dbReference>
<evidence type="ECO:0000256" key="1">
    <source>
        <dbReference type="ARBA" id="ARBA00022741"/>
    </source>
</evidence>
<dbReference type="GO" id="GO:0003743">
    <property type="term" value="F:translation initiation factor activity"/>
    <property type="evidence" value="ECO:0007669"/>
    <property type="project" value="TreeGrafter"/>
</dbReference>
<dbReference type="CDD" id="cd03692">
    <property type="entry name" value="mtIF2_IVc"/>
    <property type="match status" value="1"/>
</dbReference>
<dbReference type="AlphaFoldDB" id="X1BGM7"/>
<dbReference type="PANTHER" id="PTHR43381:SF5">
    <property type="entry name" value="TR-TYPE G DOMAIN-CONTAINING PROTEIN"/>
    <property type="match status" value="1"/>
</dbReference>
<accession>X1BGM7</accession>
<evidence type="ECO:0000313" key="3">
    <source>
        <dbReference type="EMBL" id="GAG95069.1"/>
    </source>
</evidence>
<evidence type="ECO:0000256" key="2">
    <source>
        <dbReference type="ARBA" id="ARBA00023134"/>
    </source>
</evidence>
<dbReference type="InterPro" id="IPR015760">
    <property type="entry name" value="TIF_IF2"/>
</dbReference>
<reference evidence="3" key="1">
    <citation type="journal article" date="2014" name="Front. Microbiol.">
        <title>High frequency of phylogenetically diverse reductive dehalogenase-homologous genes in deep subseafloor sedimentary metagenomes.</title>
        <authorList>
            <person name="Kawai M."/>
            <person name="Futagami T."/>
            <person name="Toyoda A."/>
            <person name="Takaki Y."/>
            <person name="Nishi S."/>
            <person name="Hori S."/>
            <person name="Arai W."/>
            <person name="Tsubouchi T."/>
            <person name="Morono Y."/>
            <person name="Uchiyama I."/>
            <person name="Ito T."/>
            <person name="Fujiyama A."/>
            <person name="Inagaki F."/>
            <person name="Takami H."/>
        </authorList>
    </citation>
    <scope>NUCLEOTIDE SEQUENCE</scope>
    <source>
        <strain evidence="3">Expedition CK06-06</strain>
    </source>
</reference>
<dbReference type="EMBL" id="BART01027602">
    <property type="protein sequence ID" value="GAG95069.1"/>
    <property type="molecule type" value="Genomic_DNA"/>
</dbReference>
<protein>
    <recommendedName>
        <fullName evidence="4">Translation initiation factor IF-2</fullName>
    </recommendedName>
</protein>